<evidence type="ECO:0000256" key="1">
    <source>
        <dbReference type="SAM" id="MobiDB-lite"/>
    </source>
</evidence>
<dbReference type="AlphaFoldDB" id="A0AAV2M0X9"/>
<evidence type="ECO:0000313" key="2">
    <source>
        <dbReference type="EMBL" id="CAL1607005.1"/>
    </source>
</evidence>
<feature type="region of interest" description="Disordered" evidence="1">
    <location>
        <begin position="16"/>
        <end position="77"/>
    </location>
</feature>
<reference evidence="2 3" key="1">
    <citation type="submission" date="2024-04" db="EMBL/GenBank/DDBJ databases">
        <authorList>
            <person name="Waldvogel A.-M."/>
            <person name="Schoenle A."/>
        </authorList>
    </citation>
    <scope>NUCLEOTIDE SEQUENCE [LARGE SCALE GENOMIC DNA]</scope>
</reference>
<sequence length="106" mass="11781">MLSFPGQFTLTSARLQRSVQRQDIPQKVRSAGRANIRGSPLHPPSQAERFTVSAQEAVEHPEQHPEQRLPSSEWPGSVMWPTGGSKACLEVRSPLQARYPLVVARV</sequence>
<keyword evidence="3" id="KW-1185">Reference proteome</keyword>
<dbReference type="EMBL" id="OZ035827">
    <property type="protein sequence ID" value="CAL1607005.1"/>
    <property type="molecule type" value="Genomic_DNA"/>
</dbReference>
<dbReference type="Proteomes" id="UP001497482">
    <property type="component" value="Chromosome 5"/>
</dbReference>
<feature type="compositionally biased region" description="Basic and acidic residues" evidence="1">
    <location>
        <begin position="57"/>
        <end position="67"/>
    </location>
</feature>
<protein>
    <submittedName>
        <fullName evidence="2">Uncharacterized protein</fullName>
    </submittedName>
</protein>
<evidence type="ECO:0000313" key="3">
    <source>
        <dbReference type="Proteomes" id="UP001497482"/>
    </source>
</evidence>
<name>A0AAV2M0X9_KNICA</name>
<proteinExistence type="predicted"/>
<gene>
    <name evidence="2" type="ORF">KC01_LOCUS34092</name>
</gene>
<accession>A0AAV2M0X9</accession>
<organism evidence="2 3">
    <name type="scientific">Knipowitschia caucasica</name>
    <name type="common">Caucasian dwarf goby</name>
    <name type="synonym">Pomatoschistus caucasicus</name>
    <dbReference type="NCBI Taxonomy" id="637954"/>
    <lineage>
        <taxon>Eukaryota</taxon>
        <taxon>Metazoa</taxon>
        <taxon>Chordata</taxon>
        <taxon>Craniata</taxon>
        <taxon>Vertebrata</taxon>
        <taxon>Euteleostomi</taxon>
        <taxon>Actinopterygii</taxon>
        <taxon>Neopterygii</taxon>
        <taxon>Teleostei</taxon>
        <taxon>Neoteleostei</taxon>
        <taxon>Acanthomorphata</taxon>
        <taxon>Gobiaria</taxon>
        <taxon>Gobiiformes</taxon>
        <taxon>Gobioidei</taxon>
        <taxon>Gobiidae</taxon>
        <taxon>Gobiinae</taxon>
        <taxon>Knipowitschia</taxon>
    </lineage>
</organism>